<dbReference type="GO" id="GO:0006412">
    <property type="term" value="P:translation"/>
    <property type="evidence" value="ECO:0007669"/>
    <property type="project" value="TreeGrafter"/>
</dbReference>
<dbReference type="Gene3D" id="2.40.50.140">
    <property type="entry name" value="Nucleic acid-binding proteins"/>
    <property type="match status" value="2"/>
</dbReference>
<evidence type="ECO:0000256" key="2">
    <source>
        <dbReference type="ARBA" id="ARBA00022980"/>
    </source>
</evidence>
<dbReference type="GO" id="GO:1990904">
    <property type="term" value="C:ribonucleoprotein complex"/>
    <property type="evidence" value="ECO:0007669"/>
    <property type="project" value="UniProtKB-KW"/>
</dbReference>
<dbReference type="Pfam" id="PF00575">
    <property type="entry name" value="S1"/>
    <property type="match status" value="1"/>
</dbReference>
<feature type="domain" description="S1 motif" evidence="4">
    <location>
        <begin position="26"/>
        <end position="98"/>
    </location>
</feature>
<evidence type="ECO:0000259" key="4">
    <source>
        <dbReference type="PROSITE" id="PS50126"/>
    </source>
</evidence>
<proteinExistence type="inferred from homology"/>
<accession>A0A411FSC8</accession>
<keyword evidence="5" id="KW-0934">Plastid</keyword>
<reference evidence="5" key="1">
    <citation type="submission" date="2018-02" db="EMBL/GenBank/DDBJ databases">
        <title>Two new species of Gelidium (Gelidiales, Rhodophyta) from California, USA.</title>
        <authorList>
            <person name="Hughey J.R."/>
            <person name="Boo G.H."/>
        </authorList>
    </citation>
    <scope>NUCLEOTIDE SEQUENCE</scope>
</reference>
<evidence type="ECO:0000256" key="1">
    <source>
        <dbReference type="ARBA" id="ARBA00006767"/>
    </source>
</evidence>
<evidence type="ECO:0000256" key="3">
    <source>
        <dbReference type="ARBA" id="ARBA00023274"/>
    </source>
</evidence>
<keyword evidence="3" id="KW-0687">Ribonucleoprotein</keyword>
<dbReference type="RefSeq" id="YP_009565124.1">
    <property type="nucleotide sequence ID" value="NC_041174.1"/>
</dbReference>
<dbReference type="GO" id="GO:0003729">
    <property type="term" value="F:mRNA binding"/>
    <property type="evidence" value="ECO:0007669"/>
    <property type="project" value="TreeGrafter"/>
</dbReference>
<dbReference type="SUPFAM" id="SSF50249">
    <property type="entry name" value="Nucleic acid-binding proteins"/>
    <property type="match status" value="3"/>
</dbReference>
<dbReference type="GO" id="GO:0003735">
    <property type="term" value="F:structural constituent of ribosome"/>
    <property type="evidence" value="ECO:0007669"/>
    <property type="project" value="TreeGrafter"/>
</dbReference>
<keyword evidence="2 5" id="KW-0689">Ribosomal protein</keyword>
<dbReference type="PANTHER" id="PTHR10724">
    <property type="entry name" value="30S RIBOSOMAL PROTEIN S1"/>
    <property type="match status" value="1"/>
</dbReference>
<dbReference type="PROSITE" id="PS50126">
    <property type="entry name" value="S1"/>
    <property type="match status" value="3"/>
</dbReference>
<geneLocation type="plastid" evidence="5"/>
<dbReference type="AlphaFoldDB" id="A0A411FSC8"/>
<evidence type="ECO:0000313" key="5">
    <source>
        <dbReference type="EMBL" id="QBA96475.1"/>
    </source>
</evidence>
<gene>
    <name evidence="5" type="primary">rps1</name>
</gene>
<feature type="domain" description="S1 motif" evidence="4">
    <location>
        <begin position="193"/>
        <end position="261"/>
    </location>
</feature>
<comment type="similarity">
    <text evidence="1">Belongs to the bacterial ribosomal protein bS1 family.</text>
</comment>
<dbReference type="GO" id="GO:0005840">
    <property type="term" value="C:ribosome"/>
    <property type="evidence" value="ECO:0007669"/>
    <property type="project" value="UniProtKB-KW"/>
</dbReference>
<dbReference type="GeneID" id="39338634"/>
<dbReference type="InterPro" id="IPR012340">
    <property type="entry name" value="NA-bd_OB-fold"/>
</dbReference>
<protein>
    <submittedName>
        <fullName evidence="5">Ribosomal protein S1</fullName>
    </submittedName>
</protein>
<dbReference type="InterPro" id="IPR050437">
    <property type="entry name" value="Ribos_protein_bS1-like"/>
</dbReference>
<dbReference type="SMART" id="SM00316">
    <property type="entry name" value="S1"/>
    <property type="match status" value="3"/>
</dbReference>
<dbReference type="EMBL" id="MG922861">
    <property type="protein sequence ID" value="QBA96475.1"/>
    <property type="molecule type" value="Genomic_DNA"/>
</dbReference>
<dbReference type="InterPro" id="IPR003029">
    <property type="entry name" value="S1_domain"/>
</dbReference>
<feature type="domain" description="S1 motif" evidence="4">
    <location>
        <begin position="116"/>
        <end position="179"/>
    </location>
</feature>
<dbReference type="PANTHER" id="PTHR10724:SF7">
    <property type="entry name" value="SMALL RIBOSOMAL SUBUNIT PROTEIN BS1C"/>
    <property type="match status" value="1"/>
</dbReference>
<sequence>MIKKHKFTEKRFVSMLNKYNYDLHLGDIVAGTIFNLESQGYLVDIGAHIAGYLPYDETLLYDNNRPSFKFTDLDNQITRDFFILAYQKHSQQILLSIKRLDYIRAWKRVKQLHIEDIILNAPVINTNKGGIITYVEGLQGFIPKSHLIHTPEFYSNQKTIKCQLLIIDERSNKLILSNKRAMLALTKDKFKIDLIVEGKIIAIKTYGVFIEINNIIALLHISEIGYKYIDNLDNLFTIGNYTKVKIIHIDMKQGRLSVTKRGLN</sequence>
<name>A0A411FSC8_9FLOR</name>
<organism evidence="5">
    <name type="scientific">Gelidium galapagense</name>
    <dbReference type="NCBI Taxonomy" id="317100"/>
    <lineage>
        <taxon>Eukaryota</taxon>
        <taxon>Rhodophyta</taxon>
        <taxon>Florideophyceae</taxon>
        <taxon>Rhodymeniophycidae</taxon>
        <taxon>Gelidiales</taxon>
        <taxon>Gelidiaceae</taxon>
        <taxon>Gelidium</taxon>
    </lineage>
</organism>